<comment type="similarity">
    <text evidence="3">Belongs to the class-III pyridoxal-phosphate-dependent aminotransferase family.</text>
</comment>
<keyword evidence="4" id="KW-0496">Mitochondrion</keyword>
<sequence>MSEKLDKNRTILLRKRHVGPSCKIFFSHDPLKIVKAKGQYMYDEKGQRYLDCINNVAHGK</sequence>
<dbReference type="PANTHER" id="PTHR45688:SF1">
    <property type="entry name" value="ETHANOLAMINE-PHOSPHATE PHOSPHO-LYASE"/>
    <property type="match status" value="1"/>
</dbReference>
<gene>
    <name evidence="5" type="ORF">GSTENG00002190001</name>
</gene>
<reference evidence="5" key="2">
    <citation type="submission" date="2004-02" db="EMBL/GenBank/DDBJ databases">
        <authorList>
            <consortium name="Genoscope"/>
            <consortium name="Whitehead Institute Centre for Genome Research"/>
        </authorList>
    </citation>
    <scope>NUCLEOTIDE SEQUENCE</scope>
</reference>
<evidence type="ECO:0000256" key="3">
    <source>
        <dbReference type="ARBA" id="ARBA00008954"/>
    </source>
</evidence>
<protein>
    <submittedName>
        <fullName evidence="5">(spotted green pufferfish) hypothetical protein</fullName>
    </submittedName>
</protein>
<proteinExistence type="inferred from homology"/>
<name>Q4TEL2_TETNG</name>
<comment type="subcellular location">
    <subcellularLocation>
        <location evidence="2">Mitochondrion</location>
    </subcellularLocation>
</comment>
<organism evidence="5">
    <name type="scientific">Tetraodon nigroviridis</name>
    <name type="common">Spotted green pufferfish</name>
    <name type="synonym">Chelonodon nigroviridis</name>
    <dbReference type="NCBI Taxonomy" id="99883"/>
    <lineage>
        <taxon>Eukaryota</taxon>
        <taxon>Metazoa</taxon>
        <taxon>Chordata</taxon>
        <taxon>Craniata</taxon>
        <taxon>Vertebrata</taxon>
        <taxon>Euteleostomi</taxon>
        <taxon>Actinopterygii</taxon>
        <taxon>Neopterygii</taxon>
        <taxon>Teleostei</taxon>
        <taxon>Neoteleostei</taxon>
        <taxon>Acanthomorphata</taxon>
        <taxon>Eupercaria</taxon>
        <taxon>Tetraodontiformes</taxon>
        <taxon>Tetradontoidea</taxon>
        <taxon>Tetraodontidae</taxon>
        <taxon>Tetraodon</taxon>
    </lineage>
</organism>
<evidence type="ECO:0000256" key="2">
    <source>
        <dbReference type="ARBA" id="ARBA00004173"/>
    </source>
</evidence>
<dbReference type="SUPFAM" id="SSF53383">
    <property type="entry name" value="PLP-dependent transferases"/>
    <property type="match status" value="1"/>
</dbReference>
<dbReference type="Gene3D" id="3.90.1150.10">
    <property type="entry name" value="Aspartate Aminotransferase, domain 1"/>
    <property type="match status" value="1"/>
</dbReference>
<feature type="non-terminal residue" evidence="5">
    <location>
        <position position="60"/>
    </location>
</feature>
<reference evidence="5" key="1">
    <citation type="journal article" date="2004" name="Nature">
        <title>Genome duplication in the teleost fish Tetraodon nigroviridis reveals the early vertebrate proto-karyotype.</title>
        <authorList>
            <person name="Jaillon O."/>
            <person name="Aury J.-M."/>
            <person name="Brunet F."/>
            <person name="Petit J.-L."/>
            <person name="Stange-Thomann N."/>
            <person name="Mauceli E."/>
            <person name="Bouneau L."/>
            <person name="Fischer C."/>
            <person name="Ozouf-Costaz C."/>
            <person name="Bernot A."/>
            <person name="Nicaud S."/>
            <person name="Jaffe D."/>
            <person name="Fisher S."/>
            <person name="Lutfalla G."/>
            <person name="Dossat C."/>
            <person name="Segurens B."/>
            <person name="Dasilva C."/>
            <person name="Salanoubat M."/>
            <person name="Levy M."/>
            <person name="Boudet N."/>
            <person name="Castellano S."/>
            <person name="Anthouard V."/>
            <person name="Jubin C."/>
            <person name="Castelli V."/>
            <person name="Katinka M."/>
            <person name="Vacherie B."/>
            <person name="Biemont C."/>
            <person name="Skalli Z."/>
            <person name="Cattolico L."/>
            <person name="Poulain J."/>
            <person name="De Berardinis V."/>
            <person name="Cruaud C."/>
            <person name="Duprat S."/>
            <person name="Brottier P."/>
            <person name="Coutanceau J.-P."/>
            <person name="Gouzy J."/>
            <person name="Parra G."/>
            <person name="Lardier G."/>
            <person name="Chapple C."/>
            <person name="McKernan K.J."/>
            <person name="McEwan P."/>
            <person name="Bosak S."/>
            <person name="Kellis M."/>
            <person name="Volff J.-N."/>
            <person name="Guigo R."/>
            <person name="Zody M.C."/>
            <person name="Mesirov J."/>
            <person name="Lindblad-Toh K."/>
            <person name="Birren B."/>
            <person name="Nusbaum C."/>
            <person name="Kahn D."/>
            <person name="Robinson-Rechavi M."/>
            <person name="Laudet V."/>
            <person name="Schachter V."/>
            <person name="Quetier F."/>
            <person name="Saurin W."/>
            <person name="Scarpelli C."/>
            <person name="Wincker P."/>
            <person name="Lander E.S."/>
            <person name="Weissenbach J."/>
            <person name="Roest Crollius H."/>
        </authorList>
    </citation>
    <scope>NUCLEOTIDE SEQUENCE [LARGE SCALE GENOMIC DNA]</scope>
</reference>
<dbReference type="InterPro" id="IPR015424">
    <property type="entry name" value="PyrdxlP-dep_Trfase"/>
</dbReference>
<dbReference type="KEGG" id="tng:GSTEN00002190G001"/>
<accession>Q4TEL2</accession>
<comment type="caution">
    <text evidence="5">The sequence shown here is derived from an EMBL/GenBank/DDBJ whole genome shotgun (WGS) entry which is preliminary data.</text>
</comment>
<comment type="cofactor">
    <cofactor evidence="1">
        <name>pyridoxal 5'-phosphate</name>
        <dbReference type="ChEBI" id="CHEBI:597326"/>
    </cofactor>
</comment>
<evidence type="ECO:0000313" key="5">
    <source>
        <dbReference type="EMBL" id="CAF88670.1"/>
    </source>
</evidence>
<dbReference type="PANTHER" id="PTHR45688">
    <property type="match status" value="1"/>
</dbReference>
<dbReference type="OrthoDB" id="10261433at2759"/>
<dbReference type="GO" id="GO:0005739">
    <property type="term" value="C:mitochondrion"/>
    <property type="evidence" value="ECO:0007669"/>
    <property type="project" value="UniProtKB-SubCell"/>
</dbReference>
<dbReference type="AlphaFoldDB" id="Q4TEL2"/>
<dbReference type="EMBL" id="CAAE01005289">
    <property type="protein sequence ID" value="CAF88670.1"/>
    <property type="molecule type" value="Genomic_DNA"/>
</dbReference>
<evidence type="ECO:0000256" key="4">
    <source>
        <dbReference type="ARBA" id="ARBA00023128"/>
    </source>
</evidence>
<dbReference type="GO" id="GO:0050459">
    <property type="term" value="F:ethanolamine-phosphate phospho-lyase activity"/>
    <property type="evidence" value="ECO:0007669"/>
    <property type="project" value="TreeGrafter"/>
</dbReference>
<dbReference type="InterPro" id="IPR015422">
    <property type="entry name" value="PyrdxlP-dep_Trfase_small"/>
</dbReference>
<evidence type="ECO:0000256" key="1">
    <source>
        <dbReference type="ARBA" id="ARBA00001933"/>
    </source>
</evidence>